<comment type="caution">
    <text evidence="1">The sequence shown here is derived from an EMBL/GenBank/DDBJ whole genome shotgun (WGS) entry which is preliminary data.</text>
</comment>
<dbReference type="EMBL" id="MFFM01000011">
    <property type="protein sequence ID" value="OGF13834.1"/>
    <property type="molecule type" value="Genomic_DNA"/>
</dbReference>
<name>A0A1F5RHM2_9BACT</name>
<evidence type="ECO:0000313" key="2">
    <source>
        <dbReference type="Proteomes" id="UP000177230"/>
    </source>
</evidence>
<proteinExistence type="predicted"/>
<evidence type="ECO:0000313" key="1">
    <source>
        <dbReference type="EMBL" id="OGF13834.1"/>
    </source>
</evidence>
<accession>A0A1F5RHM2</accession>
<reference evidence="1 2" key="1">
    <citation type="journal article" date="2016" name="Nat. Commun.">
        <title>Thousands of microbial genomes shed light on interconnected biogeochemical processes in an aquifer system.</title>
        <authorList>
            <person name="Anantharaman K."/>
            <person name="Brown C.T."/>
            <person name="Hug L.A."/>
            <person name="Sharon I."/>
            <person name="Castelle C.J."/>
            <person name="Probst A.J."/>
            <person name="Thomas B.C."/>
            <person name="Singh A."/>
            <person name="Wilkins M.J."/>
            <person name="Karaoz U."/>
            <person name="Brodie E.L."/>
            <person name="Williams K.H."/>
            <person name="Hubbard S.S."/>
            <person name="Banfield J.F."/>
        </authorList>
    </citation>
    <scope>NUCLEOTIDE SEQUENCE [LARGE SCALE GENOMIC DNA]</scope>
</reference>
<protein>
    <submittedName>
        <fullName evidence="1">Uncharacterized protein</fullName>
    </submittedName>
</protein>
<organism evidence="1 2">
    <name type="scientific">Candidatus Edwardsbacteria bacterium GWF2_54_11</name>
    <dbReference type="NCBI Taxonomy" id="1817851"/>
    <lineage>
        <taxon>Bacteria</taxon>
        <taxon>Candidatus Edwardsiibacteriota</taxon>
    </lineage>
</organism>
<dbReference type="Proteomes" id="UP000177230">
    <property type="component" value="Unassembled WGS sequence"/>
</dbReference>
<dbReference type="AlphaFoldDB" id="A0A1F5RHM2"/>
<sequence>MIVIAERNSLVIECNLTNFLLLEETFVFFASSAYALYSAASSAIRFRFQLATSSAIRFRFQLATSSAIALAEALAVKGKDFNPQS</sequence>
<gene>
    <name evidence="1" type="ORF">A2024_10305</name>
</gene>